<feature type="binding site" evidence="8">
    <location>
        <position position="181"/>
    </location>
    <ligand>
        <name>ATP</name>
        <dbReference type="ChEBI" id="CHEBI:30616"/>
    </ligand>
</feature>
<comment type="cofactor">
    <cofactor evidence="8">
        <name>Mg(2+)</name>
        <dbReference type="ChEBI" id="CHEBI:18420"/>
    </cofactor>
    <cofactor evidence="8">
        <name>Mn(2+)</name>
        <dbReference type="ChEBI" id="CHEBI:29035"/>
    </cofactor>
</comment>
<feature type="binding site" evidence="8">
    <location>
        <position position="256"/>
    </location>
    <ligand>
        <name>Mg(2+)</name>
        <dbReference type="ChEBI" id="CHEBI:18420"/>
    </ligand>
</feature>
<keyword evidence="4 8" id="KW-0479">Metal-binding</keyword>
<comment type="catalytic activity">
    <reaction evidence="8">
        <text>L-tyrosyl-[protein] + UTP = O-(5'-uridylyl)-L-tyrosyl-[protein] + diphosphate</text>
        <dbReference type="Rhea" id="RHEA:83887"/>
        <dbReference type="Rhea" id="RHEA-COMP:10136"/>
        <dbReference type="Rhea" id="RHEA-COMP:20238"/>
        <dbReference type="ChEBI" id="CHEBI:33019"/>
        <dbReference type="ChEBI" id="CHEBI:46398"/>
        <dbReference type="ChEBI" id="CHEBI:46858"/>
        <dbReference type="ChEBI" id="CHEBI:90602"/>
    </reaction>
</comment>
<proteinExistence type="inferred from homology"/>
<evidence type="ECO:0000256" key="4">
    <source>
        <dbReference type="ARBA" id="ARBA00022723"/>
    </source>
</evidence>
<keyword evidence="2 8" id="KW-0808">Transferase</keyword>
<reference evidence="9 10" key="1">
    <citation type="submission" date="2019-03" db="EMBL/GenBank/DDBJ databases">
        <title>Genomic Encyclopedia of Type Strains, Phase IV (KMG-IV): sequencing the most valuable type-strain genomes for metagenomic binning, comparative biology and taxonomic classification.</title>
        <authorList>
            <person name="Goeker M."/>
        </authorList>
    </citation>
    <scope>NUCLEOTIDE SEQUENCE [LARGE SCALE GENOMIC DNA]</scope>
    <source>
        <strain evidence="9 10">DSM 24766</strain>
    </source>
</reference>
<comment type="catalytic activity">
    <reaction evidence="8">
        <text>L-histidyl-[protein] + UTP = N(tele)-(5'-uridylyl)-L-histidyl-[protein] + diphosphate</text>
        <dbReference type="Rhea" id="RHEA:83891"/>
        <dbReference type="Rhea" id="RHEA-COMP:9745"/>
        <dbReference type="Rhea" id="RHEA-COMP:20239"/>
        <dbReference type="ChEBI" id="CHEBI:29979"/>
        <dbReference type="ChEBI" id="CHEBI:33019"/>
        <dbReference type="ChEBI" id="CHEBI:46398"/>
        <dbReference type="ChEBI" id="CHEBI:233474"/>
    </reaction>
</comment>
<dbReference type="GO" id="GO:0000287">
    <property type="term" value="F:magnesium ion binding"/>
    <property type="evidence" value="ECO:0007669"/>
    <property type="project" value="UniProtKB-UniRule"/>
</dbReference>
<comment type="function">
    <text evidence="8">Nucleotidyltransferase involved in the post-translational modification of proteins. It can catalyze the addition of adenosine monophosphate (AMP) or uridine monophosphate (UMP) to a protein, resulting in modifications known as AMPylation and UMPylation.</text>
</comment>
<dbReference type="GO" id="GO:0030145">
    <property type="term" value="F:manganese ion binding"/>
    <property type="evidence" value="ECO:0007669"/>
    <property type="project" value="UniProtKB-UniRule"/>
</dbReference>
<dbReference type="RefSeq" id="WP_132950156.1">
    <property type="nucleotide sequence ID" value="NZ_SLXU01000001.1"/>
</dbReference>
<comment type="caution">
    <text evidence="9">The sequence shown here is derived from an EMBL/GenBank/DDBJ whole genome shotgun (WGS) entry which is preliminary data.</text>
</comment>
<feature type="binding site" evidence="8">
    <location>
        <position position="111"/>
    </location>
    <ligand>
        <name>ATP</name>
        <dbReference type="ChEBI" id="CHEBI:30616"/>
    </ligand>
</feature>
<accession>A0A4R2RVR7</accession>
<dbReference type="EC" id="2.7.7.-" evidence="8"/>
<feature type="binding site" evidence="8">
    <location>
        <position position="256"/>
    </location>
    <ligand>
        <name>ATP</name>
        <dbReference type="ChEBI" id="CHEBI:30616"/>
    </ligand>
</feature>
<comment type="catalytic activity">
    <reaction evidence="8">
        <text>L-seryl-[protein] + UTP = O-(5'-uridylyl)-L-seryl-[protein] + diphosphate</text>
        <dbReference type="Rhea" id="RHEA:64604"/>
        <dbReference type="Rhea" id="RHEA-COMP:9863"/>
        <dbReference type="Rhea" id="RHEA-COMP:16635"/>
        <dbReference type="ChEBI" id="CHEBI:29999"/>
        <dbReference type="ChEBI" id="CHEBI:33019"/>
        <dbReference type="ChEBI" id="CHEBI:46398"/>
        <dbReference type="ChEBI" id="CHEBI:156051"/>
    </reaction>
</comment>
<evidence type="ECO:0000256" key="8">
    <source>
        <dbReference type="HAMAP-Rule" id="MF_00692"/>
    </source>
</evidence>
<comment type="similarity">
    <text evidence="1 8">Belongs to the SELO family.</text>
</comment>
<feature type="binding site" evidence="8">
    <location>
        <position position="88"/>
    </location>
    <ligand>
        <name>ATP</name>
        <dbReference type="ChEBI" id="CHEBI:30616"/>
    </ligand>
</feature>
<keyword evidence="10" id="KW-1185">Reference proteome</keyword>
<organism evidence="9 10">
    <name type="scientific">Rhodovulum bhavnagarense</name>
    <dbReference type="NCBI Taxonomy" id="992286"/>
    <lineage>
        <taxon>Bacteria</taxon>
        <taxon>Pseudomonadati</taxon>
        <taxon>Pseudomonadota</taxon>
        <taxon>Alphaproteobacteria</taxon>
        <taxon>Rhodobacterales</taxon>
        <taxon>Paracoccaceae</taxon>
        <taxon>Rhodovulum</taxon>
    </lineage>
</organism>
<dbReference type="EMBL" id="SLXU01000001">
    <property type="protein sequence ID" value="TCP63225.1"/>
    <property type="molecule type" value="Genomic_DNA"/>
</dbReference>
<dbReference type="GO" id="GO:0070733">
    <property type="term" value="F:AMPylase activity"/>
    <property type="evidence" value="ECO:0007669"/>
    <property type="project" value="UniProtKB-EC"/>
</dbReference>
<dbReference type="HAMAP" id="MF_00692">
    <property type="entry name" value="SelO"/>
    <property type="match status" value="1"/>
</dbReference>
<dbReference type="AlphaFoldDB" id="A0A4R2RVR7"/>
<evidence type="ECO:0000256" key="1">
    <source>
        <dbReference type="ARBA" id="ARBA00009747"/>
    </source>
</evidence>
<keyword evidence="7 8" id="KW-0460">Magnesium</keyword>
<feature type="binding site" evidence="8">
    <location>
        <position position="174"/>
    </location>
    <ligand>
        <name>ATP</name>
        <dbReference type="ChEBI" id="CHEBI:30616"/>
    </ligand>
</feature>
<keyword evidence="8" id="KW-0464">Manganese</keyword>
<sequence>MTLQIPFDNSYARLPETFYARQAPQPVRAPRLIRLNTTLAEELGLDPDHLASEDGVAMLAGNHVPEGAAPLAQAYAGHQFGNFVPQLGDGRAILLGEVLDRQGRRRDIQLKGAGRTPFSRAGDGRAALGPVLREYIVSEAMHALGIPTTRALAAVTTGEDVWRNTRLPGAVLTRVAASHIRVGTFQYFAVRGDTDALRVLADHVITRHYPEAETGLDLLNAVIGAQARLIAQWMGVGFIHGVMNTDNMAVSGETIDFGPCAFMDGYHPDTVFSSIDHMGRYAYARQADMAVWNLAQLATCLLPLIDTDQERAIAFATAAIEGFGDVFRDAWLSVFRPKFGLARAEDDDASLIHGFLDLMAAQGTDFTNGFRAIAEGKPPFSNTPAGADWAMRWQTRLARESDRRHVQDGRMRAANPAYIPRNHRIEEAIAAAMEDDFKPFETLLDLLATPYADRPDRIDFRAPPRPEQVVRQTFCGT</sequence>
<dbReference type="Proteomes" id="UP000295050">
    <property type="component" value="Unassembled WGS sequence"/>
</dbReference>
<dbReference type="EC" id="2.7.7.108" evidence="8"/>
<feature type="binding site" evidence="8">
    <location>
        <position position="91"/>
    </location>
    <ligand>
        <name>ATP</name>
        <dbReference type="ChEBI" id="CHEBI:30616"/>
    </ligand>
</feature>
<dbReference type="InterPro" id="IPR003846">
    <property type="entry name" value="SelO"/>
</dbReference>
<keyword evidence="6 8" id="KW-0067">ATP-binding</keyword>
<dbReference type="PANTHER" id="PTHR32057:SF14">
    <property type="entry name" value="PROTEIN ADENYLYLTRANSFERASE SELO, MITOCHONDRIAL"/>
    <property type="match status" value="1"/>
</dbReference>
<feature type="binding site" evidence="8">
    <location>
        <position position="90"/>
    </location>
    <ligand>
        <name>ATP</name>
        <dbReference type="ChEBI" id="CHEBI:30616"/>
    </ligand>
</feature>
<dbReference type="NCBIfam" id="NF000658">
    <property type="entry name" value="PRK00029.1"/>
    <property type="match status" value="1"/>
</dbReference>
<keyword evidence="3 8" id="KW-0548">Nucleotidyltransferase</keyword>
<name>A0A4R2RVR7_9RHOB</name>
<evidence type="ECO:0000256" key="7">
    <source>
        <dbReference type="ARBA" id="ARBA00022842"/>
    </source>
</evidence>
<dbReference type="Pfam" id="PF02696">
    <property type="entry name" value="SelO"/>
    <property type="match status" value="1"/>
</dbReference>
<dbReference type="PANTHER" id="PTHR32057">
    <property type="entry name" value="PROTEIN ADENYLYLTRANSFERASE SELO, MITOCHONDRIAL"/>
    <property type="match status" value="1"/>
</dbReference>
<comment type="catalytic activity">
    <reaction evidence="8">
        <text>L-tyrosyl-[protein] + ATP = O-(5'-adenylyl)-L-tyrosyl-[protein] + diphosphate</text>
        <dbReference type="Rhea" id="RHEA:54288"/>
        <dbReference type="Rhea" id="RHEA-COMP:10136"/>
        <dbReference type="Rhea" id="RHEA-COMP:13846"/>
        <dbReference type="ChEBI" id="CHEBI:30616"/>
        <dbReference type="ChEBI" id="CHEBI:33019"/>
        <dbReference type="ChEBI" id="CHEBI:46858"/>
        <dbReference type="ChEBI" id="CHEBI:83624"/>
        <dbReference type="EC" id="2.7.7.108"/>
    </reaction>
</comment>
<evidence type="ECO:0000256" key="6">
    <source>
        <dbReference type="ARBA" id="ARBA00022840"/>
    </source>
</evidence>
<feature type="binding site" evidence="8">
    <location>
        <position position="247"/>
    </location>
    <ligand>
        <name>Mg(2+)</name>
        <dbReference type="ChEBI" id="CHEBI:18420"/>
    </ligand>
</feature>
<evidence type="ECO:0000256" key="5">
    <source>
        <dbReference type="ARBA" id="ARBA00022741"/>
    </source>
</evidence>
<keyword evidence="5 8" id="KW-0547">Nucleotide-binding</keyword>
<evidence type="ECO:0000256" key="2">
    <source>
        <dbReference type="ARBA" id="ARBA00022679"/>
    </source>
</evidence>
<evidence type="ECO:0000256" key="3">
    <source>
        <dbReference type="ARBA" id="ARBA00022695"/>
    </source>
</evidence>
<dbReference type="OrthoDB" id="9776281at2"/>
<protein>
    <recommendedName>
        <fullName evidence="8">Protein nucleotidyltransferase YdiU</fullName>
        <ecNumber evidence="8">2.7.7.-</ecNumber>
    </recommendedName>
    <alternativeName>
        <fullName evidence="8">Protein adenylyltransferase YdiU</fullName>
        <ecNumber evidence="8">2.7.7.108</ecNumber>
    </alternativeName>
    <alternativeName>
        <fullName evidence="8">Protein uridylyltransferase YdiU</fullName>
        <ecNumber evidence="8">2.7.7.-</ecNumber>
    </alternativeName>
</protein>
<feature type="active site" description="Proton acceptor" evidence="8">
    <location>
        <position position="246"/>
    </location>
</feature>
<gene>
    <name evidence="8" type="primary">ydiU</name>
    <name evidence="8" type="synonym">selO</name>
    <name evidence="9" type="ORF">EV663_101493</name>
</gene>
<comment type="catalytic activity">
    <reaction evidence="8">
        <text>L-seryl-[protein] + ATP = 3-O-(5'-adenylyl)-L-seryl-[protein] + diphosphate</text>
        <dbReference type="Rhea" id="RHEA:58120"/>
        <dbReference type="Rhea" id="RHEA-COMP:9863"/>
        <dbReference type="Rhea" id="RHEA-COMP:15073"/>
        <dbReference type="ChEBI" id="CHEBI:29999"/>
        <dbReference type="ChEBI" id="CHEBI:30616"/>
        <dbReference type="ChEBI" id="CHEBI:33019"/>
        <dbReference type="ChEBI" id="CHEBI:142516"/>
        <dbReference type="EC" id="2.7.7.108"/>
    </reaction>
</comment>
<evidence type="ECO:0000313" key="10">
    <source>
        <dbReference type="Proteomes" id="UP000295050"/>
    </source>
</evidence>
<comment type="catalytic activity">
    <reaction evidence="8">
        <text>L-threonyl-[protein] + ATP = 3-O-(5'-adenylyl)-L-threonyl-[protein] + diphosphate</text>
        <dbReference type="Rhea" id="RHEA:54292"/>
        <dbReference type="Rhea" id="RHEA-COMP:11060"/>
        <dbReference type="Rhea" id="RHEA-COMP:13847"/>
        <dbReference type="ChEBI" id="CHEBI:30013"/>
        <dbReference type="ChEBI" id="CHEBI:30616"/>
        <dbReference type="ChEBI" id="CHEBI:33019"/>
        <dbReference type="ChEBI" id="CHEBI:138113"/>
        <dbReference type="EC" id="2.7.7.108"/>
    </reaction>
</comment>
<evidence type="ECO:0000313" key="9">
    <source>
        <dbReference type="EMBL" id="TCP63225.1"/>
    </source>
</evidence>
<dbReference type="GO" id="GO:0005524">
    <property type="term" value="F:ATP binding"/>
    <property type="evidence" value="ECO:0007669"/>
    <property type="project" value="UniProtKB-UniRule"/>
</dbReference>
<feature type="binding site" evidence="8">
    <location>
        <position position="123"/>
    </location>
    <ligand>
        <name>ATP</name>
        <dbReference type="ChEBI" id="CHEBI:30616"/>
    </ligand>
</feature>
<feature type="binding site" evidence="8">
    <location>
        <position position="124"/>
    </location>
    <ligand>
        <name>ATP</name>
        <dbReference type="ChEBI" id="CHEBI:30616"/>
    </ligand>
</feature>